<reference evidence="2 3" key="1">
    <citation type="submission" date="2018-11" db="EMBL/GenBank/DDBJ databases">
        <title>Chitinophaga lutea sp.nov., isolate from arsenic contaminated soil.</title>
        <authorList>
            <person name="Zong Y."/>
        </authorList>
    </citation>
    <scope>NUCLEOTIDE SEQUENCE [LARGE SCALE GENOMIC DNA]</scope>
    <source>
        <strain evidence="2 3">ZY74</strain>
    </source>
</reference>
<dbReference type="OrthoDB" id="9766256at2"/>
<name>A0A3N4PPN1_9BACT</name>
<feature type="signal peptide" evidence="1">
    <location>
        <begin position="1"/>
        <end position="19"/>
    </location>
</feature>
<organism evidence="2 3">
    <name type="scientific">Chitinophaga lutea</name>
    <dbReference type="NCBI Taxonomy" id="2488634"/>
    <lineage>
        <taxon>Bacteria</taxon>
        <taxon>Pseudomonadati</taxon>
        <taxon>Bacteroidota</taxon>
        <taxon>Chitinophagia</taxon>
        <taxon>Chitinophagales</taxon>
        <taxon>Chitinophagaceae</taxon>
        <taxon>Chitinophaga</taxon>
    </lineage>
</organism>
<comment type="caution">
    <text evidence="2">The sequence shown here is derived from an EMBL/GenBank/DDBJ whole genome shotgun (WGS) entry which is preliminary data.</text>
</comment>
<dbReference type="Pfam" id="PF12771">
    <property type="entry name" value="SusD-like_2"/>
    <property type="match status" value="1"/>
</dbReference>
<evidence type="ECO:0000256" key="1">
    <source>
        <dbReference type="SAM" id="SignalP"/>
    </source>
</evidence>
<keyword evidence="1" id="KW-0732">Signal</keyword>
<dbReference type="EMBL" id="RPDH01000002">
    <property type="protein sequence ID" value="RPE08649.1"/>
    <property type="molecule type" value="Genomic_DNA"/>
</dbReference>
<dbReference type="Gene3D" id="1.25.40.390">
    <property type="match status" value="1"/>
</dbReference>
<dbReference type="RefSeq" id="WP_123847648.1">
    <property type="nucleotide sequence ID" value="NZ_RPDH01000002.1"/>
</dbReference>
<keyword evidence="2" id="KW-0449">Lipoprotein</keyword>
<dbReference type="SUPFAM" id="SSF48452">
    <property type="entry name" value="TPR-like"/>
    <property type="match status" value="1"/>
</dbReference>
<feature type="chain" id="PRO_5018187646" evidence="1">
    <location>
        <begin position="20"/>
        <end position="489"/>
    </location>
</feature>
<dbReference type="AlphaFoldDB" id="A0A3N4PPN1"/>
<dbReference type="InterPro" id="IPR011990">
    <property type="entry name" value="TPR-like_helical_dom_sf"/>
</dbReference>
<evidence type="ECO:0000313" key="3">
    <source>
        <dbReference type="Proteomes" id="UP000278351"/>
    </source>
</evidence>
<accession>A0A3N4PPN1</accession>
<dbReference type="Proteomes" id="UP000278351">
    <property type="component" value="Unassembled WGS sequence"/>
</dbReference>
<gene>
    <name evidence="2" type="ORF">EGT74_16555</name>
</gene>
<dbReference type="PROSITE" id="PS51257">
    <property type="entry name" value="PROKAR_LIPOPROTEIN"/>
    <property type="match status" value="1"/>
</dbReference>
<sequence>MQRIYKTLPILTLAFGMMACTKGFEDMNVNPNESENINPQFLLSTTLIATAYDYQKDAYYDKPASAGRYITLVRNEGNDKFDWGPQNWDGFYSKLSTNKNMMDLATASGEKQYIALGKILKAFNFAYTSDLYGDIPYSEALMSKESNIVHPKYDEQKNLYPDLLKELREANDLLGGELSAIDKKSDAMYGGVALKWRKFANSLRLRLLLRMSKGYPQAFTEMQEIVGNKTKYPIFESNADNAEIKYLGDIGANSWPGGPKANAFTEFDKRKPSKEIVDALRLRNDPRLQVWIAPVDQPVGGLVDPNLYVGVPNAVPAPYDYNGGTPHISRLTALFNSNSDPMLSASMMTYAEVCFILAEALQAGKITVAGETAESLYLKGIGANMKYYGVDQKAINDHYYDQASVKYNGTLKQLIEQKWIAMFLKGAEGWFDYRRTGFPQFVPGPLAPGGIPKRYIYPDAERAYNEAAYQKALTVFGEDKQTTLMWYLK</sequence>
<proteinExistence type="predicted"/>
<evidence type="ECO:0000313" key="2">
    <source>
        <dbReference type="EMBL" id="RPE08649.1"/>
    </source>
</evidence>
<keyword evidence="3" id="KW-1185">Reference proteome</keyword>
<protein>
    <submittedName>
        <fullName evidence="2">SusD/RagB family nutrient-binding outer membrane lipoprotein</fullName>
    </submittedName>
</protein>
<dbReference type="InterPro" id="IPR041662">
    <property type="entry name" value="SusD-like_2"/>
</dbReference>